<evidence type="ECO:0000313" key="3">
    <source>
        <dbReference type="EMBL" id="RWW99680.1"/>
    </source>
</evidence>
<keyword evidence="1" id="KW-0597">Phosphoprotein</keyword>
<dbReference type="GO" id="GO:0000160">
    <property type="term" value="P:phosphorelay signal transduction system"/>
    <property type="evidence" value="ECO:0007669"/>
    <property type="project" value="InterPro"/>
</dbReference>
<proteinExistence type="predicted"/>
<reference evidence="3 4" key="1">
    <citation type="submission" date="2019-01" db="EMBL/GenBank/DDBJ databases">
        <title>Flavobacterium sp. nov.,isolated from freshwater.</title>
        <authorList>
            <person name="Zhang R."/>
            <person name="Du Z.-J."/>
        </authorList>
    </citation>
    <scope>NUCLEOTIDE SEQUENCE [LARGE SCALE GENOMIC DNA]</scope>
    <source>
        <strain evidence="3 4">1E403</strain>
    </source>
</reference>
<feature type="modified residue" description="4-aspartylphosphate" evidence="1">
    <location>
        <position position="58"/>
    </location>
</feature>
<dbReference type="PANTHER" id="PTHR44520:SF1">
    <property type="entry name" value="TWO-COMPONENT SYSTEM REGULATORY PROTEIN"/>
    <property type="match status" value="1"/>
</dbReference>
<dbReference type="Pfam" id="PF00072">
    <property type="entry name" value="Response_reg"/>
    <property type="match status" value="1"/>
</dbReference>
<sequence length="137" mass="15103">MSIRSCFLIDDDDDDREIFALALENAHGVSRCIMAKNGVDAVKIVNEADFIPTYIFIDLNMPLMSGKECLLALKKSRLSSVPVIVYTTSSNCKDVEETKKLGAAHYLVKPTSVTALTGILSDIFSGITLPYYLYTEV</sequence>
<dbReference type="EMBL" id="SBII01000008">
    <property type="protein sequence ID" value="RWW99680.1"/>
    <property type="molecule type" value="Genomic_DNA"/>
</dbReference>
<gene>
    <name evidence="3" type="ORF">EPI11_12065</name>
</gene>
<dbReference type="InterPro" id="IPR052893">
    <property type="entry name" value="TCS_response_regulator"/>
</dbReference>
<feature type="domain" description="Response regulatory" evidence="2">
    <location>
        <begin position="5"/>
        <end position="124"/>
    </location>
</feature>
<evidence type="ECO:0000256" key="1">
    <source>
        <dbReference type="PROSITE-ProRule" id="PRU00169"/>
    </source>
</evidence>
<dbReference type="InterPro" id="IPR011006">
    <property type="entry name" value="CheY-like_superfamily"/>
</dbReference>
<dbReference type="SUPFAM" id="SSF52172">
    <property type="entry name" value="CheY-like"/>
    <property type="match status" value="1"/>
</dbReference>
<evidence type="ECO:0000313" key="4">
    <source>
        <dbReference type="Proteomes" id="UP000287527"/>
    </source>
</evidence>
<dbReference type="Gene3D" id="3.40.50.2300">
    <property type="match status" value="1"/>
</dbReference>
<evidence type="ECO:0000259" key="2">
    <source>
        <dbReference type="PROSITE" id="PS50110"/>
    </source>
</evidence>
<dbReference type="Proteomes" id="UP000287527">
    <property type="component" value="Unassembled WGS sequence"/>
</dbReference>
<dbReference type="OrthoDB" id="7631574at2"/>
<dbReference type="InterPro" id="IPR001789">
    <property type="entry name" value="Sig_transdc_resp-reg_receiver"/>
</dbReference>
<accession>A0A3S3TZU9</accession>
<dbReference type="PANTHER" id="PTHR44520">
    <property type="entry name" value="RESPONSE REGULATOR RCP1-RELATED"/>
    <property type="match status" value="1"/>
</dbReference>
<dbReference type="SMART" id="SM00448">
    <property type="entry name" value="REC"/>
    <property type="match status" value="1"/>
</dbReference>
<protein>
    <submittedName>
        <fullName evidence="3">Response regulator</fullName>
    </submittedName>
</protein>
<name>A0A3S3TZU9_9FLAO</name>
<dbReference type="AlphaFoldDB" id="A0A3S3TZU9"/>
<dbReference type="PROSITE" id="PS50110">
    <property type="entry name" value="RESPONSE_REGULATORY"/>
    <property type="match status" value="1"/>
</dbReference>
<comment type="caution">
    <text evidence="3">The sequence shown here is derived from an EMBL/GenBank/DDBJ whole genome shotgun (WGS) entry which is preliminary data.</text>
</comment>
<organism evidence="3 4">
    <name type="scientific">Flavobacterium cerinum</name>
    <dbReference type="NCBI Taxonomy" id="2502784"/>
    <lineage>
        <taxon>Bacteria</taxon>
        <taxon>Pseudomonadati</taxon>
        <taxon>Bacteroidota</taxon>
        <taxon>Flavobacteriia</taxon>
        <taxon>Flavobacteriales</taxon>
        <taxon>Flavobacteriaceae</taxon>
        <taxon>Flavobacterium</taxon>
    </lineage>
</organism>
<keyword evidence="4" id="KW-1185">Reference proteome</keyword>
<dbReference type="RefSeq" id="WP_128390229.1">
    <property type="nucleotide sequence ID" value="NZ_SBII01000008.1"/>
</dbReference>